<name>A0A371GBF5_MUCPR</name>
<evidence type="ECO:0000313" key="3">
    <source>
        <dbReference type="Proteomes" id="UP000257109"/>
    </source>
</evidence>
<feature type="compositionally biased region" description="Low complexity" evidence="1">
    <location>
        <begin position="17"/>
        <end position="32"/>
    </location>
</feature>
<proteinExistence type="predicted"/>
<sequence length="156" mass="17669">MNPSSMTIAMVDGGGSPPLRLPSLRPALPQSRETPMSTVHHRENGESRSEKMDIVSVELKFLRSDMAAELTLRWAPSWITDVVNTIGPLFTGLLGCKAWTAETTLVRPRWSRTGRDDFISAETPLLTLILEKVVHPYRKDWSWLLEDVLWVHKTAY</sequence>
<dbReference type="AlphaFoldDB" id="A0A371GBF5"/>
<feature type="non-terminal residue" evidence="2">
    <location>
        <position position="1"/>
    </location>
</feature>
<accession>A0A371GBF5</accession>
<dbReference type="Proteomes" id="UP000257109">
    <property type="component" value="Unassembled WGS sequence"/>
</dbReference>
<comment type="caution">
    <text evidence="2">The sequence shown here is derived from an EMBL/GenBank/DDBJ whole genome shotgun (WGS) entry which is preliminary data.</text>
</comment>
<evidence type="ECO:0000313" key="2">
    <source>
        <dbReference type="EMBL" id="RDX87884.1"/>
    </source>
</evidence>
<dbReference type="EMBL" id="QJKJ01006103">
    <property type="protein sequence ID" value="RDX87884.1"/>
    <property type="molecule type" value="Genomic_DNA"/>
</dbReference>
<reference evidence="2" key="1">
    <citation type="submission" date="2018-05" db="EMBL/GenBank/DDBJ databases">
        <title>Draft genome of Mucuna pruriens seed.</title>
        <authorList>
            <person name="Nnadi N.E."/>
            <person name="Vos R."/>
            <person name="Hasami M.H."/>
            <person name="Devisetty U.K."/>
            <person name="Aguiy J.C."/>
        </authorList>
    </citation>
    <scope>NUCLEOTIDE SEQUENCE [LARGE SCALE GENOMIC DNA]</scope>
    <source>
        <strain evidence="2">JCA_2017</strain>
    </source>
</reference>
<organism evidence="2 3">
    <name type="scientific">Mucuna pruriens</name>
    <name type="common">Velvet bean</name>
    <name type="synonym">Dolichos pruriens</name>
    <dbReference type="NCBI Taxonomy" id="157652"/>
    <lineage>
        <taxon>Eukaryota</taxon>
        <taxon>Viridiplantae</taxon>
        <taxon>Streptophyta</taxon>
        <taxon>Embryophyta</taxon>
        <taxon>Tracheophyta</taxon>
        <taxon>Spermatophyta</taxon>
        <taxon>Magnoliopsida</taxon>
        <taxon>eudicotyledons</taxon>
        <taxon>Gunneridae</taxon>
        <taxon>Pentapetalae</taxon>
        <taxon>rosids</taxon>
        <taxon>fabids</taxon>
        <taxon>Fabales</taxon>
        <taxon>Fabaceae</taxon>
        <taxon>Papilionoideae</taxon>
        <taxon>50 kb inversion clade</taxon>
        <taxon>NPAAA clade</taxon>
        <taxon>indigoferoid/millettioid clade</taxon>
        <taxon>Phaseoleae</taxon>
        <taxon>Mucuna</taxon>
    </lineage>
</organism>
<gene>
    <name evidence="2" type="ORF">CR513_30585</name>
</gene>
<evidence type="ECO:0000256" key="1">
    <source>
        <dbReference type="SAM" id="MobiDB-lite"/>
    </source>
</evidence>
<feature type="region of interest" description="Disordered" evidence="1">
    <location>
        <begin position="1"/>
        <end position="48"/>
    </location>
</feature>
<protein>
    <submittedName>
        <fullName evidence="2">Uncharacterized protein</fullName>
    </submittedName>
</protein>
<keyword evidence="3" id="KW-1185">Reference proteome</keyword>